<dbReference type="EMBL" id="FMCT01000006">
    <property type="protein sequence ID" value="SCF19995.1"/>
    <property type="molecule type" value="Genomic_DNA"/>
</dbReference>
<keyword evidence="2" id="KW-1185">Reference proteome</keyword>
<proteinExistence type="predicted"/>
<dbReference type="Proteomes" id="UP000183585">
    <property type="component" value="Unassembled WGS sequence"/>
</dbReference>
<sequence length="329" mass="36861">MRCSHLRVDPRGYPIIAVIPQEPGEEDYGALSEQRKLVLATYDLCAVCAMPFRDELRWQVTFDDQLQHMGETPTFNEAPVHEVCALYAAQVCPFVSSPHARLGDAQRKGQRRAETLVLAGFDSTAAVYGHDSELQVGKSILMFDMAGLRHTHRLTGADDARQVYEAALRDEVPIQLDDAERRIVDLLCAPTPEEGEDSGAVMAGATWFIGAAFCPQIRQVQAMKKFAEAKDDLYFQLAANFLFEPDMMAKWEDASDASTAAAVSWFRTRESLPGVLQQWRVAGARRVRDSRGRRPRISDAAIVPQRDEAAIRLRQEAESALRKGRRKKR</sequence>
<evidence type="ECO:0000313" key="1">
    <source>
        <dbReference type="EMBL" id="SCF19995.1"/>
    </source>
</evidence>
<protein>
    <submittedName>
        <fullName evidence="1">Uncharacterized protein</fullName>
    </submittedName>
</protein>
<gene>
    <name evidence="1" type="ORF">GA0070563_106125</name>
</gene>
<name>A0A1C4YGY5_9ACTN</name>
<organism evidence="1 2">
    <name type="scientific">Micromonospora carbonacea</name>
    <dbReference type="NCBI Taxonomy" id="47853"/>
    <lineage>
        <taxon>Bacteria</taxon>
        <taxon>Bacillati</taxon>
        <taxon>Actinomycetota</taxon>
        <taxon>Actinomycetes</taxon>
        <taxon>Micromonosporales</taxon>
        <taxon>Micromonosporaceae</taxon>
        <taxon>Micromonospora</taxon>
    </lineage>
</organism>
<accession>A0A1C4YGY5</accession>
<reference evidence="2" key="1">
    <citation type="submission" date="2016-06" db="EMBL/GenBank/DDBJ databases">
        <authorList>
            <person name="Varghese N."/>
            <person name="Submissions Spin"/>
        </authorList>
    </citation>
    <scope>NUCLEOTIDE SEQUENCE [LARGE SCALE GENOMIC DNA]</scope>
    <source>
        <strain evidence="2">DSM 43168</strain>
    </source>
</reference>
<dbReference type="AlphaFoldDB" id="A0A1C4YGY5"/>
<evidence type="ECO:0000313" key="2">
    <source>
        <dbReference type="Proteomes" id="UP000183585"/>
    </source>
</evidence>